<name>A0A1E5P7Y6_9ACTN</name>
<feature type="domain" description="ResB-like" evidence="8">
    <location>
        <begin position="77"/>
        <end position="559"/>
    </location>
</feature>
<evidence type="ECO:0000256" key="4">
    <source>
        <dbReference type="ARBA" id="ARBA00022989"/>
    </source>
</evidence>
<evidence type="ECO:0000256" key="2">
    <source>
        <dbReference type="ARBA" id="ARBA00022692"/>
    </source>
</evidence>
<protein>
    <submittedName>
        <fullName evidence="9">Cytochrome C biogenesis protein</fullName>
    </submittedName>
</protein>
<dbReference type="Pfam" id="PF05140">
    <property type="entry name" value="ResB"/>
    <property type="match status" value="1"/>
</dbReference>
<keyword evidence="2 7" id="KW-0812">Transmembrane</keyword>
<dbReference type="Proteomes" id="UP000095759">
    <property type="component" value="Unassembled WGS sequence"/>
</dbReference>
<comment type="caution">
    <text evidence="9">The sequence shown here is derived from an EMBL/GenBank/DDBJ whole genome shotgun (WGS) entry which is preliminary data.</text>
</comment>
<dbReference type="InterPro" id="IPR007816">
    <property type="entry name" value="ResB-like_domain"/>
</dbReference>
<evidence type="ECO:0000313" key="9">
    <source>
        <dbReference type="EMBL" id="OEJ25652.1"/>
    </source>
</evidence>
<dbReference type="GO" id="GO:0016020">
    <property type="term" value="C:membrane"/>
    <property type="evidence" value="ECO:0007669"/>
    <property type="project" value="UniProtKB-SubCell"/>
</dbReference>
<feature type="transmembrane region" description="Helical" evidence="7">
    <location>
        <begin position="504"/>
        <end position="523"/>
    </location>
</feature>
<dbReference type="RefSeq" id="WP_069927558.1">
    <property type="nucleotide sequence ID" value="NZ_MEHI01000001.1"/>
</dbReference>
<evidence type="ECO:0000256" key="1">
    <source>
        <dbReference type="ARBA" id="ARBA00004141"/>
    </source>
</evidence>
<dbReference type="OrthoDB" id="3949537at2"/>
<evidence type="ECO:0000256" key="7">
    <source>
        <dbReference type="SAM" id="Phobius"/>
    </source>
</evidence>
<keyword evidence="5 7" id="KW-0472">Membrane</keyword>
<dbReference type="PANTHER" id="PTHR31566:SF0">
    <property type="entry name" value="CYTOCHROME C BIOGENESIS PROTEIN CCS1, CHLOROPLASTIC"/>
    <property type="match status" value="1"/>
</dbReference>
<keyword evidence="10" id="KW-1185">Reference proteome</keyword>
<keyword evidence="4 7" id="KW-1133">Transmembrane helix</keyword>
<feature type="transmembrane region" description="Helical" evidence="7">
    <location>
        <begin position="225"/>
        <end position="244"/>
    </location>
</feature>
<feature type="region of interest" description="Disordered" evidence="6">
    <location>
        <begin position="1"/>
        <end position="32"/>
    </location>
</feature>
<dbReference type="InterPro" id="IPR023494">
    <property type="entry name" value="Cyt_c_bgen_Ccs1/CcsB/ResB"/>
</dbReference>
<feature type="transmembrane region" description="Helical" evidence="7">
    <location>
        <begin position="133"/>
        <end position="155"/>
    </location>
</feature>
<gene>
    <name evidence="9" type="ORF">AS594_15245</name>
</gene>
<evidence type="ECO:0000256" key="6">
    <source>
        <dbReference type="SAM" id="MobiDB-lite"/>
    </source>
</evidence>
<evidence type="ECO:0000259" key="8">
    <source>
        <dbReference type="Pfam" id="PF05140"/>
    </source>
</evidence>
<proteinExistence type="predicted"/>
<evidence type="ECO:0000256" key="5">
    <source>
        <dbReference type="ARBA" id="ARBA00023136"/>
    </source>
</evidence>
<dbReference type="AlphaFoldDB" id="A0A1E5P7Y6"/>
<organism evidence="9 10">
    <name type="scientific">Streptomyces agglomeratus</name>
    <dbReference type="NCBI Taxonomy" id="285458"/>
    <lineage>
        <taxon>Bacteria</taxon>
        <taxon>Bacillati</taxon>
        <taxon>Actinomycetota</taxon>
        <taxon>Actinomycetes</taxon>
        <taxon>Kitasatosporales</taxon>
        <taxon>Streptomycetaceae</taxon>
        <taxon>Streptomyces</taxon>
    </lineage>
</organism>
<feature type="region of interest" description="Disordered" evidence="6">
    <location>
        <begin position="561"/>
        <end position="585"/>
    </location>
</feature>
<dbReference type="EMBL" id="MEHJ01000001">
    <property type="protein sequence ID" value="OEJ25652.1"/>
    <property type="molecule type" value="Genomic_DNA"/>
</dbReference>
<dbReference type="GO" id="GO:0017004">
    <property type="term" value="P:cytochrome complex assembly"/>
    <property type="evidence" value="ECO:0007669"/>
    <property type="project" value="UniProtKB-KW"/>
</dbReference>
<keyword evidence="3" id="KW-0201">Cytochrome c-type biogenesis</keyword>
<accession>A0A1E5P7Y6</accession>
<evidence type="ECO:0000256" key="3">
    <source>
        <dbReference type="ARBA" id="ARBA00022748"/>
    </source>
</evidence>
<dbReference type="PANTHER" id="PTHR31566">
    <property type="entry name" value="CYTOCHROME C BIOGENESIS PROTEIN CCS1, CHLOROPLASTIC"/>
    <property type="match status" value="1"/>
</dbReference>
<reference evidence="9 10" key="1">
    <citation type="submission" date="2016-08" db="EMBL/GenBank/DDBJ databases">
        <title>Complete genome sequence of Streptomyces agglomeratus strain 6-3-2, a novel anti-MRSA actinomycete isolated from Wuli of Tebit, China.</title>
        <authorList>
            <person name="Chen X."/>
        </authorList>
    </citation>
    <scope>NUCLEOTIDE SEQUENCE [LARGE SCALE GENOMIC DNA]</scope>
    <source>
        <strain evidence="9 10">6-3-2</strain>
    </source>
</reference>
<sequence>MSKTETTDEAAAADAAAETDEQELGAAGAQLSTAPQERAVPGSFGGVMRPGAAGRITWVWRETTGWSRWFWRQLTSMRVALILLFLLSLGAIPGSLVPQTGVDETKVEEFRAAHETLAPIYDDLGLFDVYSSVWFSAIYILLFVSLIGCIVPRTWQFVGQLRSRPPGAPGRLTRLPAYTTWRTETDPEQVREAALAMLKQRRFRSHTAGDAVAAEKGYLREAGNLMFHIALIVMLVSFATGQLFKSEGGKLVVEGGGFANTLTQYDDFKSGSLFDRDHDLAPFSFKLDKFVGTYERSGPQRGTPRTYEAHVTYAKGADGAEKKTVIEVNRPLEVDGSKVYLIGHGYAPVVTVRDGRGKVVFKDAVPLLPMDSNVTSSGAIKVMDGYRDKNGKKDQLGFQAFFVPTFAGAGKGTMLSQYPGLDFPVLALNAYHGSLGVNAGLPQNVYQLDKRKLKEFKDDKGALLKQRLLPGETMKLPDGAGSITFEKGVQEWATFQISQQPGNVPALLGAIAAIAGLAGSLFIQRRRIWVRAVRGEDGVTVVEMAGLGRSESSKLPEELADLAATLNSQAPTAPDPAEPVEGVRA</sequence>
<feature type="transmembrane region" description="Helical" evidence="7">
    <location>
        <begin position="79"/>
        <end position="97"/>
    </location>
</feature>
<comment type="subcellular location">
    <subcellularLocation>
        <location evidence="1">Membrane</location>
        <topology evidence="1">Multi-pass membrane protein</topology>
    </subcellularLocation>
</comment>
<dbReference type="STRING" id="285458.BGM19_21565"/>
<evidence type="ECO:0000313" key="10">
    <source>
        <dbReference type="Proteomes" id="UP000095759"/>
    </source>
</evidence>